<keyword evidence="2" id="KW-0812">Transmembrane</keyword>
<reference evidence="5 6" key="1">
    <citation type="journal article" date="2018" name="Int. J. Syst. Evol. Microbiol.">
        <title>Adhaeribacter swui sp. nov., isolated from wet mud.</title>
        <authorList>
            <person name="Kim D.U."/>
            <person name="Kim K.W."/>
            <person name="Kang M.S."/>
            <person name="Kim J.Y."/>
            <person name="Jang J.H."/>
            <person name="Kim M.K."/>
        </authorList>
    </citation>
    <scope>NUCLEOTIDE SEQUENCE [LARGE SCALE GENOMIC DNA]</scope>
    <source>
        <strain evidence="5 6">KCTC 52873</strain>
    </source>
</reference>
<dbReference type="Pfam" id="PF07715">
    <property type="entry name" value="Plug"/>
    <property type="match status" value="1"/>
</dbReference>
<comment type="similarity">
    <text evidence="2">Belongs to the TonB-dependent receptor family.</text>
</comment>
<dbReference type="InterPro" id="IPR039426">
    <property type="entry name" value="TonB-dep_rcpt-like"/>
</dbReference>
<dbReference type="NCBIfam" id="TIGR04056">
    <property type="entry name" value="OMP_RagA_SusC"/>
    <property type="match status" value="1"/>
</dbReference>
<accession>A0A7G7GAF9</accession>
<evidence type="ECO:0000256" key="3">
    <source>
        <dbReference type="SAM" id="SignalP"/>
    </source>
</evidence>
<feature type="signal peptide" evidence="3">
    <location>
        <begin position="1"/>
        <end position="26"/>
    </location>
</feature>
<keyword evidence="6" id="KW-1185">Reference proteome</keyword>
<dbReference type="InterPro" id="IPR037066">
    <property type="entry name" value="Plug_dom_sf"/>
</dbReference>
<dbReference type="Gene3D" id="2.60.40.1120">
    <property type="entry name" value="Carboxypeptidase-like, regulatory domain"/>
    <property type="match status" value="1"/>
</dbReference>
<keyword evidence="2" id="KW-1134">Transmembrane beta strand</keyword>
<dbReference type="Pfam" id="PF13715">
    <property type="entry name" value="CarbopepD_reg_2"/>
    <property type="match status" value="1"/>
</dbReference>
<sequence length="1158" mass="129943">MLKPLQKLTLIGPLFLWTGLSLPAEAQLYTASAKALPVKTYAAKQKNEKALKSILHELETQYNVGFLYDSELLADKIFDLNTLSQSANVEVTLKQLLAPLQLSFEKANDSYYFILPAAPAVTYFTASRTNAADASQKKNVALQITGRITDEKNAGVPGATVLLKGTTNGTTTNAEGNFNLTIQDDQKNDTLVVSFIGYLTKEVPINGLATINVQLAPDNKALDEVLVVGYGTQTKESVTGAVSGVTSKDLERVHASTVSAALAGKIPGVSFRMPDGRPGASANIQIRNMGNPLYVIDGVQQDAGQFNNISPNDIESITVLKDASAAIYGSRAANGVVIVTTKRGKTGSGNTINVDAYTGWQNWARFPETVNAYEWMSGLADAQMNQRGSTDPNLSPAELEKWRAGTEPGYRSFDWYDFIVKPNAPLTSINVNATGGSERINYYLSFTRLDQNSVLGREFTFKRTNIQSNIDAKITNRLKVGVQINGRIETRDNPGVPGGDDYWAPRFALFRNRPTERPYANDNPNYVNDIGHNDTNWGILNKKISGYWTEDWRVLQTNFNGEYELPIKGLKVLGKYSYYLADRVMNGHEYTYDAYTYNAQTNEYVRTGGSTNPWRERGTHKVIATTLQGQLSYNNSFGKHNVGATFVAERIGRNELDVWVHAVPKTNALPIIQFADVDTYDDRDWDEARIGYVGRVNYNFADRYYLEVGGRRDASWKFAPEQRWGNFGSISAGWRITEEEFFKNLNLTALSDLKFRGSYGVLGDDDIQNGFGAFDYIVGYNYPDGVTIFDGNIVAGARQNRAVPTNQISWFTSKITDIGLDYALFNGRLAGSLDYFYRKRSGLFQSRYDVLVPSELGYTLPAENLRSDAQMGGEFSVSYTGKVNEIDFSVGGNVSYSRNRNLESYKPMFGNSWDRYRNSSEDRWNGTYWGYEIQGQFQSQEEINAYPVNIDGQGNKTLLPGDLIYKDVNNDGKIDGMDERPIGYPRDKNPIVNVGLNLSLAYKGFDVKADFSGGTMYSYNQGWEMRWPYQNTGNLLRQFYDDRWHRQDMYNLDSPWIPGRYPALRFNDGGHSNYNRNSDFWLTNVRYLRARTLEVGYTIPQALLDKVKIKRARIYVNAYNLFSIDNVSKLGVEPEIMDENGLQYPQNRFVNLGVNLSF</sequence>
<proteinExistence type="inferred from homology"/>
<dbReference type="GO" id="GO:0015344">
    <property type="term" value="F:siderophore uptake transmembrane transporter activity"/>
    <property type="evidence" value="ECO:0007669"/>
    <property type="project" value="TreeGrafter"/>
</dbReference>
<feature type="chain" id="PRO_5028843188" evidence="3">
    <location>
        <begin position="27"/>
        <end position="1158"/>
    </location>
</feature>
<dbReference type="SUPFAM" id="SSF56935">
    <property type="entry name" value="Porins"/>
    <property type="match status" value="1"/>
</dbReference>
<evidence type="ECO:0000256" key="2">
    <source>
        <dbReference type="PROSITE-ProRule" id="PRU01360"/>
    </source>
</evidence>
<dbReference type="PROSITE" id="PS52016">
    <property type="entry name" value="TONB_DEPENDENT_REC_3"/>
    <property type="match status" value="1"/>
</dbReference>
<dbReference type="GO" id="GO:0044718">
    <property type="term" value="P:siderophore transmembrane transport"/>
    <property type="evidence" value="ECO:0007669"/>
    <property type="project" value="TreeGrafter"/>
</dbReference>
<evidence type="ECO:0000259" key="4">
    <source>
        <dbReference type="Pfam" id="PF07715"/>
    </source>
</evidence>
<feature type="domain" description="TonB-dependent receptor plug" evidence="4">
    <location>
        <begin position="235"/>
        <end position="336"/>
    </location>
</feature>
<protein>
    <submittedName>
        <fullName evidence="5">TonB-dependent receptor</fullName>
    </submittedName>
</protein>
<name>A0A7G7GAF9_9BACT</name>
<dbReference type="KEGG" id="aswu:HUW51_15965"/>
<dbReference type="RefSeq" id="WP_185270624.1">
    <property type="nucleotide sequence ID" value="NZ_CP055156.1"/>
</dbReference>
<organism evidence="5 6">
    <name type="scientific">Adhaeribacter swui</name>
    <dbReference type="NCBI Taxonomy" id="2086471"/>
    <lineage>
        <taxon>Bacteria</taxon>
        <taxon>Pseudomonadati</taxon>
        <taxon>Bacteroidota</taxon>
        <taxon>Cytophagia</taxon>
        <taxon>Cytophagales</taxon>
        <taxon>Hymenobacteraceae</taxon>
        <taxon>Adhaeribacter</taxon>
    </lineage>
</organism>
<dbReference type="SUPFAM" id="SSF49464">
    <property type="entry name" value="Carboxypeptidase regulatory domain-like"/>
    <property type="match status" value="1"/>
</dbReference>
<dbReference type="Gene3D" id="2.170.130.10">
    <property type="entry name" value="TonB-dependent receptor, plug domain"/>
    <property type="match status" value="1"/>
</dbReference>
<evidence type="ECO:0000313" key="6">
    <source>
        <dbReference type="Proteomes" id="UP000515237"/>
    </source>
</evidence>
<dbReference type="PANTHER" id="PTHR30069:SF29">
    <property type="entry name" value="HEMOGLOBIN AND HEMOGLOBIN-HAPTOGLOBIN-BINDING PROTEIN 1-RELATED"/>
    <property type="match status" value="1"/>
</dbReference>
<keyword evidence="2" id="KW-0998">Cell outer membrane</keyword>
<evidence type="ECO:0000256" key="1">
    <source>
        <dbReference type="ARBA" id="ARBA00022729"/>
    </source>
</evidence>
<keyword evidence="2" id="KW-0472">Membrane</keyword>
<gene>
    <name evidence="5" type="ORF">HUW51_15965</name>
</gene>
<dbReference type="InterPro" id="IPR012910">
    <property type="entry name" value="Plug_dom"/>
</dbReference>
<dbReference type="InterPro" id="IPR023997">
    <property type="entry name" value="TonB-dep_OMP_SusC/RagA_CS"/>
</dbReference>
<keyword evidence="2" id="KW-0813">Transport</keyword>
<dbReference type="Proteomes" id="UP000515237">
    <property type="component" value="Chromosome"/>
</dbReference>
<dbReference type="AlphaFoldDB" id="A0A7G7GAF9"/>
<comment type="subcellular location">
    <subcellularLocation>
        <location evidence="2">Cell outer membrane</location>
        <topology evidence="2">Multi-pass membrane protein</topology>
    </subcellularLocation>
</comment>
<dbReference type="EMBL" id="CP055156">
    <property type="protein sequence ID" value="QNF34143.1"/>
    <property type="molecule type" value="Genomic_DNA"/>
</dbReference>
<dbReference type="GO" id="GO:0009279">
    <property type="term" value="C:cell outer membrane"/>
    <property type="evidence" value="ECO:0007669"/>
    <property type="project" value="UniProtKB-SubCell"/>
</dbReference>
<dbReference type="InterPro" id="IPR023996">
    <property type="entry name" value="TonB-dep_OMP_SusC/RagA"/>
</dbReference>
<dbReference type="InterPro" id="IPR008969">
    <property type="entry name" value="CarboxyPept-like_regulatory"/>
</dbReference>
<keyword evidence="5" id="KW-0675">Receptor</keyword>
<keyword evidence="1 3" id="KW-0732">Signal</keyword>
<dbReference type="PANTHER" id="PTHR30069">
    <property type="entry name" value="TONB-DEPENDENT OUTER MEMBRANE RECEPTOR"/>
    <property type="match status" value="1"/>
</dbReference>
<evidence type="ECO:0000313" key="5">
    <source>
        <dbReference type="EMBL" id="QNF34143.1"/>
    </source>
</evidence>
<dbReference type="NCBIfam" id="TIGR04057">
    <property type="entry name" value="SusC_RagA_signa"/>
    <property type="match status" value="1"/>
</dbReference>